<protein>
    <submittedName>
        <fullName evidence="9">C-type lectin domain family 4 member A-like isoform X1</fullName>
    </submittedName>
</protein>
<organism evidence="8 9">
    <name type="scientific">Stegastes partitus</name>
    <name type="common">bicolor damselfish</name>
    <dbReference type="NCBI Taxonomy" id="144197"/>
    <lineage>
        <taxon>Eukaryota</taxon>
        <taxon>Metazoa</taxon>
        <taxon>Chordata</taxon>
        <taxon>Craniata</taxon>
        <taxon>Vertebrata</taxon>
        <taxon>Euteleostomi</taxon>
        <taxon>Actinopterygii</taxon>
        <taxon>Neopterygii</taxon>
        <taxon>Teleostei</taxon>
        <taxon>Neoteleostei</taxon>
        <taxon>Acanthomorphata</taxon>
        <taxon>Ovalentaria</taxon>
        <taxon>Pomacentridae</taxon>
        <taxon>Stegastes</taxon>
    </lineage>
</organism>
<feature type="domain" description="C-type lectin" evidence="7">
    <location>
        <begin position="174"/>
        <end position="291"/>
    </location>
</feature>
<keyword evidence="8" id="KW-1185">Reference proteome</keyword>
<proteinExistence type="predicted"/>
<keyword evidence="4" id="KW-0325">Glycoprotein</keyword>
<evidence type="ECO:0000256" key="6">
    <source>
        <dbReference type="SAM" id="Phobius"/>
    </source>
</evidence>
<evidence type="ECO:0000256" key="5">
    <source>
        <dbReference type="SAM" id="Coils"/>
    </source>
</evidence>
<dbReference type="InterPro" id="IPR052309">
    <property type="entry name" value="C-type_Lectin_Domain_Fam1"/>
</dbReference>
<dbReference type="InterPro" id="IPR016186">
    <property type="entry name" value="C-type_lectin-like/link_sf"/>
</dbReference>
<dbReference type="GO" id="GO:0030246">
    <property type="term" value="F:carbohydrate binding"/>
    <property type="evidence" value="ECO:0007669"/>
    <property type="project" value="UniProtKB-KW"/>
</dbReference>
<evidence type="ECO:0000259" key="7">
    <source>
        <dbReference type="PROSITE" id="PS50041"/>
    </source>
</evidence>
<reference evidence="9" key="1">
    <citation type="submission" date="2025-08" db="UniProtKB">
        <authorList>
            <consortium name="RefSeq"/>
        </authorList>
    </citation>
    <scope>IDENTIFICATION</scope>
</reference>
<dbReference type="PROSITE" id="PS50041">
    <property type="entry name" value="C_TYPE_LECTIN_2"/>
    <property type="match status" value="1"/>
</dbReference>
<keyword evidence="2" id="KW-0430">Lectin</keyword>
<keyword evidence="6" id="KW-1133">Transmembrane helix</keyword>
<keyword evidence="6" id="KW-0472">Membrane</keyword>
<gene>
    <name evidence="9" type="primary">LOC103356813</name>
</gene>
<comment type="subcellular location">
    <subcellularLocation>
        <location evidence="1">Membrane</location>
        <topology evidence="1">Single-pass membrane protein</topology>
    </subcellularLocation>
</comment>
<dbReference type="SUPFAM" id="SSF56436">
    <property type="entry name" value="C-type lectin-like"/>
    <property type="match status" value="1"/>
</dbReference>
<dbReference type="SMART" id="SM00034">
    <property type="entry name" value="CLECT"/>
    <property type="match status" value="1"/>
</dbReference>
<sequence>MEEEVSYTTVIFKTNESSTLGSWGRSLSQLTQGEGRFTWTEKPKNLEVIYDEVKAQEQAVHPVRTENKTGSPLCTLPTVVVAGLGMTCVVLVSVIIALGIHFTWEYQENINLKSRNWQLEAEKLALQRRAEELVRERDRLNWTMGVILEHENFPVTTHCPQRVCGPCLKDWVLFQSSCYLFVYQWRGWQGSRDHCKGKNADLVVIESQEEQEFISNRTEGYYEESRGYWIGLKLEDTTDTWTWVDGSNSTVTYWMPQSDTPGLCALSLKRVNPLETWHKASCSIRNRCICETKALIRSH</sequence>
<keyword evidence="6" id="KW-0812">Transmembrane</keyword>
<dbReference type="AlphaFoldDB" id="A0A9Y4JYN6"/>
<evidence type="ECO:0000256" key="1">
    <source>
        <dbReference type="ARBA" id="ARBA00004167"/>
    </source>
</evidence>
<feature type="transmembrane region" description="Helical" evidence="6">
    <location>
        <begin position="79"/>
        <end position="104"/>
    </location>
</feature>
<dbReference type="GeneID" id="103356813"/>
<evidence type="ECO:0000313" key="9">
    <source>
        <dbReference type="RefSeq" id="XP_008279331.1"/>
    </source>
</evidence>
<dbReference type="Pfam" id="PF00059">
    <property type="entry name" value="Lectin_C"/>
    <property type="match status" value="1"/>
</dbReference>
<dbReference type="InterPro" id="IPR033992">
    <property type="entry name" value="NKR-like_CTLD"/>
</dbReference>
<dbReference type="InterPro" id="IPR016187">
    <property type="entry name" value="CTDL_fold"/>
</dbReference>
<dbReference type="CDD" id="cd03593">
    <property type="entry name" value="CLECT_NK_receptors_like"/>
    <property type="match status" value="1"/>
</dbReference>
<dbReference type="GO" id="GO:0016020">
    <property type="term" value="C:membrane"/>
    <property type="evidence" value="ECO:0007669"/>
    <property type="project" value="UniProtKB-SubCell"/>
</dbReference>
<evidence type="ECO:0000256" key="3">
    <source>
        <dbReference type="ARBA" id="ARBA00023157"/>
    </source>
</evidence>
<evidence type="ECO:0000313" key="8">
    <source>
        <dbReference type="Proteomes" id="UP000694891"/>
    </source>
</evidence>
<feature type="coiled-coil region" evidence="5">
    <location>
        <begin position="116"/>
        <end position="143"/>
    </location>
</feature>
<dbReference type="RefSeq" id="XP_008279331.1">
    <property type="nucleotide sequence ID" value="XM_008281109.1"/>
</dbReference>
<dbReference type="Gene3D" id="3.10.100.10">
    <property type="entry name" value="Mannose-Binding Protein A, subunit A"/>
    <property type="match status" value="1"/>
</dbReference>
<keyword evidence="3" id="KW-1015">Disulfide bond</keyword>
<evidence type="ECO:0000256" key="4">
    <source>
        <dbReference type="ARBA" id="ARBA00023180"/>
    </source>
</evidence>
<name>A0A9Y4JYN6_9TELE</name>
<dbReference type="PANTHER" id="PTHR46490:SF6">
    <property type="entry name" value="ASIALOGLYCOPROTEIN RECEPTOR 1-LIKE-RELATED"/>
    <property type="match status" value="1"/>
</dbReference>
<dbReference type="PANTHER" id="PTHR46490">
    <property type="entry name" value="C-TYPE LECTIN DOMAIN FAMILY 12 MEMBER A-RELATED"/>
    <property type="match status" value="1"/>
</dbReference>
<dbReference type="InterPro" id="IPR001304">
    <property type="entry name" value="C-type_lectin-like"/>
</dbReference>
<keyword evidence="5" id="KW-0175">Coiled coil</keyword>
<dbReference type="Proteomes" id="UP000694891">
    <property type="component" value="Unplaced"/>
</dbReference>
<evidence type="ECO:0000256" key="2">
    <source>
        <dbReference type="ARBA" id="ARBA00022734"/>
    </source>
</evidence>
<accession>A0A9Y4JYN6</accession>